<feature type="region of interest" description="Disordered" evidence="1">
    <location>
        <begin position="669"/>
        <end position="688"/>
    </location>
</feature>
<feature type="compositionally biased region" description="Low complexity" evidence="1">
    <location>
        <begin position="426"/>
        <end position="438"/>
    </location>
</feature>
<feature type="region of interest" description="Disordered" evidence="1">
    <location>
        <begin position="551"/>
        <end position="592"/>
    </location>
</feature>
<feature type="compositionally biased region" description="Polar residues" evidence="1">
    <location>
        <begin position="269"/>
        <end position="285"/>
    </location>
</feature>
<feature type="compositionally biased region" description="Basic and acidic residues" evidence="1">
    <location>
        <begin position="900"/>
        <end position="910"/>
    </location>
</feature>
<sequence length="1137" mass="125555">MAGIVFESIAVCRRSTYRLRYLRVTQRPFVLWPSLVTQQHPGQRYSSSDGSADQTGQDQLHQMKPIQLGQGLVPKGKGPDGSEVTAAPPQDPKDAPGEKQSELPYEVRPEIPLEAPNRLNPTPLEVKPPNPHTIICTSDSEALGDKAPKDVDSTIGSEVQSNSSSSNELPPPVINLMDDQTPSPTATELDYTESPFIYIESDLDYQSPPVTTTVEDTGHQTEPTEKKAQSAYLIKSDEDALPPLPSQYDNKPLPKEPGSIATLDLKVKPQSSPSADNSERISQPKSEAIGSEWSHGSSFDLPGEGKIAEQRAEVEPIISSSAKDEYDGHFVQTLDNQDQETKGTSPAETVSENVNDHEIIDQWVDKFMRYYNAENAAFGLNNENQVRASSDKQKSEAIDEKARNRLQKMVMKDNKWVFDNKDSAKTESPSSEPSSSTTKKSDLPLKNKIEASSDMLNSESQDEKARNRLQAMVMKDNKWVFDNKDNKDTAEKVAPRSDVSSSPTLRSTHEDDFPLDIETTQHDKAFSNKKDETPVLTMVMKNNEWMIENKHTAETPSDPVLSRNDKTSPKGISPENIEANYKSHKDEKSSMSMVKKNNVWVLRDKDTAESISPSPNSTLTDKSNPEGTLPPKVMATEFRESKKASPALGSDKQAHIDASTIPVQLILGQTPAADKSESKVTEKSPGQATEEIVALFEKDGSKKGDQKHLKFLDRTTIPESTKDTFADVLEIPATVTHKAEDADEEKLDKAQEKKDAGDYFSKLFDLEESLIANSADDKNSNIVSMENSKMDDFSAEIDSSFEKAAKDSDSDFSEIVEEVDFNSILKEVEQKNESETETTSLLPHDLYDPVSDEVIAPEVEDREHWNTDSEASEVEANTEETPMRREKPELEEGELSMKLVDLDSTEKPSEETEVPSAAPEMPPAATEMPSAATEIPPAATEISTSEAQIPPSVERIPALGSESSAPRQKSLIQKLFEKILGGRNKNEGKREMSTYAVQRQLSTFALPQSHSPNGVKDLRQGNPVRALAGGSLEISKIHSFIHKAPAEVILKEADMKTPVLFAKETKDLTEIKGGTTSCASPKKSPRDLLREKQDSKKIKIFGGSEECAKKMKRIKELEKETDDDCGSDHFSILQPLS</sequence>
<feature type="compositionally biased region" description="Basic and acidic residues" evidence="1">
    <location>
        <begin position="519"/>
        <end position="531"/>
    </location>
</feature>
<feature type="region of interest" description="Disordered" evidence="1">
    <location>
        <begin position="319"/>
        <end position="354"/>
    </location>
</feature>
<feature type="compositionally biased region" description="Basic and acidic residues" evidence="1">
    <location>
        <begin position="216"/>
        <end position="228"/>
    </location>
</feature>
<dbReference type="GeneID" id="108081220"/>
<dbReference type="AlphaFoldDB" id="A0A6P4J8J8"/>
<gene>
    <name evidence="3" type="primary">LOC108081220</name>
</gene>
<feature type="compositionally biased region" description="Basic and acidic residues" evidence="1">
    <location>
        <begin position="143"/>
        <end position="152"/>
    </location>
</feature>
<feature type="compositionally biased region" description="Basic and acidic residues" evidence="1">
    <location>
        <begin position="475"/>
        <end position="495"/>
    </location>
</feature>
<feature type="compositionally biased region" description="Basic and acidic residues" evidence="1">
    <location>
        <begin position="389"/>
        <end position="403"/>
    </location>
</feature>
<dbReference type="Proteomes" id="UP001652661">
    <property type="component" value="Chromosome 3R"/>
</dbReference>
<feature type="compositionally biased region" description="Basic and acidic residues" evidence="1">
    <location>
        <begin position="881"/>
        <end position="890"/>
    </location>
</feature>
<evidence type="ECO:0000313" key="3">
    <source>
        <dbReference type="RefSeq" id="XP_017031786.1"/>
    </source>
</evidence>
<feature type="compositionally biased region" description="Low complexity" evidence="1">
    <location>
        <begin position="915"/>
        <end position="933"/>
    </location>
</feature>
<name>A0A6P4J8J8_DROKI</name>
<keyword evidence="2" id="KW-1185">Reference proteome</keyword>
<feature type="compositionally biased region" description="Polar residues" evidence="1">
    <location>
        <begin position="342"/>
        <end position="353"/>
    </location>
</feature>
<evidence type="ECO:0000313" key="2">
    <source>
        <dbReference type="Proteomes" id="UP001652661"/>
    </source>
</evidence>
<feature type="region of interest" description="Disordered" evidence="1">
    <location>
        <begin position="207"/>
        <end position="303"/>
    </location>
</feature>
<dbReference type="OrthoDB" id="7870881at2759"/>
<feature type="compositionally biased region" description="Basic and acidic residues" evidence="1">
    <location>
        <begin position="439"/>
        <end position="451"/>
    </location>
</feature>
<accession>A0A6P4J8J8</accession>
<reference evidence="3" key="1">
    <citation type="submission" date="2025-08" db="UniProtKB">
        <authorList>
            <consortium name="RefSeq"/>
        </authorList>
    </citation>
    <scope>IDENTIFICATION</scope>
    <source>
        <strain evidence="3">14028-0561.14</strain>
        <tissue evidence="3">Whole fly</tissue>
    </source>
</reference>
<feature type="compositionally biased region" description="Polar residues" evidence="1">
    <location>
        <begin position="609"/>
        <end position="626"/>
    </location>
</feature>
<feature type="region of interest" description="Disordered" evidence="1">
    <location>
        <begin position="378"/>
        <end position="531"/>
    </location>
</feature>
<proteinExistence type="predicted"/>
<feature type="region of interest" description="Disordered" evidence="1">
    <location>
        <begin position="63"/>
        <end position="188"/>
    </location>
</feature>
<evidence type="ECO:0000256" key="1">
    <source>
        <dbReference type="SAM" id="MobiDB-lite"/>
    </source>
</evidence>
<feature type="compositionally biased region" description="Basic and acidic residues" evidence="1">
    <location>
        <begin position="91"/>
        <end position="111"/>
    </location>
</feature>
<organism evidence="2 3">
    <name type="scientific">Drosophila kikkawai</name>
    <name type="common">Fruit fly</name>
    <dbReference type="NCBI Taxonomy" id="30033"/>
    <lineage>
        <taxon>Eukaryota</taxon>
        <taxon>Metazoa</taxon>
        <taxon>Ecdysozoa</taxon>
        <taxon>Arthropoda</taxon>
        <taxon>Hexapoda</taxon>
        <taxon>Insecta</taxon>
        <taxon>Pterygota</taxon>
        <taxon>Neoptera</taxon>
        <taxon>Endopterygota</taxon>
        <taxon>Diptera</taxon>
        <taxon>Brachycera</taxon>
        <taxon>Muscomorpha</taxon>
        <taxon>Ephydroidea</taxon>
        <taxon>Drosophilidae</taxon>
        <taxon>Drosophila</taxon>
        <taxon>Sophophora</taxon>
    </lineage>
</organism>
<feature type="region of interest" description="Disordered" evidence="1">
    <location>
        <begin position="828"/>
        <end position="968"/>
    </location>
</feature>
<protein>
    <submittedName>
        <fullName evidence="3">Uncharacterized protein</fullName>
    </submittedName>
</protein>
<feature type="region of interest" description="Disordered" evidence="1">
    <location>
        <begin position="605"/>
        <end position="633"/>
    </location>
</feature>
<feature type="compositionally biased region" description="Basic and acidic residues" evidence="1">
    <location>
        <begin position="410"/>
        <end position="425"/>
    </location>
</feature>
<feature type="region of interest" description="Disordered" evidence="1">
    <location>
        <begin position="1072"/>
        <end position="1092"/>
    </location>
</feature>
<dbReference type="RefSeq" id="XP_017031786.1">
    <property type="nucleotide sequence ID" value="XM_017176297.2"/>
</dbReference>